<keyword evidence="3 4" id="KW-0479">Metal-binding</keyword>
<sequence length="373" mass="40626">MNKYANGQTVIGELHALAPKHLAEEGDPIGLQVGNLNKPVKKVMIALDVLEEVVDEAIEKGAELIIAHHPMIYRPLKKIDLSLPQGRMIEKLIKNDIAVYAAHTNLDVAKGGVNDWLAEALQLEQTEALKGTKEISLVKLAVYVPEEQADTVREAMAAAGAGHIGQYSHCTFNTSGEGTFKPLEGTNPFIGTKGKIERVNEIKIETVISEDLVKQVISSMKKAHPYEEVAYDLYELKNEGETLGIGKIGRLAEEMPFEDFILHVKQTLDVPALRAVKGHSRPVRKVAVVGGDGNKFISAAIMKGADVLVTGDMYYHNAHDAQAAGLSIIDPGHNVEKIMKTGLSTFLSGELKKKGYTSEVISSAVHTDPFLFY</sequence>
<accession>A0A9X1XBA6</accession>
<dbReference type="Gene3D" id="3.40.1390.30">
    <property type="entry name" value="NIF3 (NGG1p interacting factor 3)-like"/>
    <property type="match status" value="1"/>
</dbReference>
<dbReference type="Pfam" id="PF01784">
    <property type="entry name" value="DUF34_NIF3"/>
    <property type="match status" value="1"/>
</dbReference>
<dbReference type="FunFam" id="3.40.1390.30:FF:000001">
    <property type="entry name" value="GTP cyclohydrolase 1 type 2"/>
    <property type="match status" value="1"/>
</dbReference>
<dbReference type="InterPro" id="IPR015867">
    <property type="entry name" value="N-reg_PII/ATP_PRibTrfase_C"/>
</dbReference>
<evidence type="ECO:0000256" key="4">
    <source>
        <dbReference type="PIRNR" id="PIRNR037489"/>
    </source>
</evidence>
<organism evidence="6 7">
    <name type="scientific">Fictibacillus marinisediminis</name>
    <dbReference type="NCBI Taxonomy" id="2878389"/>
    <lineage>
        <taxon>Bacteria</taxon>
        <taxon>Bacillati</taxon>
        <taxon>Bacillota</taxon>
        <taxon>Bacilli</taxon>
        <taxon>Bacillales</taxon>
        <taxon>Fictibacillaceae</taxon>
        <taxon>Fictibacillus</taxon>
    </lineage>
</organism>
<evidence type="ECO:0000256" key="1">
    <source>
        <dbReference type="ARBA" id="ARBA00006964"/>
    </source>
</evidence>
<proteinExistence type="inferred from homology"/>
<comment type="caution">
    <text evidence="6">The sequence shown here is derived from an EMBL/GenBank/DDBJ whole genome shotgun (WGS) entry which is preliminary data.</text>
</comment>
<feature type="binding site" evidence="5">
    <location>
        <position position="336"/>
    </location>
    <ligand>
        <name>a divalent metal cation</name>
        <dbReference type="ChEBI" id="CHEBI:60240"/>
        <label>1</label>
    </ligand>
</feature>
<dbReference type="PANTHER" id="PTHR13799:SF14">
    <property type="entry name" value="GTP CYCLOHYDROLASE 1 TYPE 2 HOMOLOG"/>
    <property type="match status" value="1"/>
</dbReference>
<dbReference type="Gene3D" id="3.30.70.120">
    <property type="match status" value="1"/>
</dbReference>
<evidence type="ECO:0000256" key="2">
    <source>
        <dbReference type="ARBA" id="ARBA00022112"/>
    </source>
</evidence>
<dbReference type="InterPro" id="IPR002678">
    <property type="entry name" value="DUF34/NIF3"/>
</dbReference>
<feature type="binding site" evidence="5">
    <location>
        <position position="69"/>
    </location>
    <ligand>
        <name>a divalent metal cation</name>
        <dbReference type="ChEBI" id="CHEBI:60240"/>
        <label>1</label>
    </ligand>
</feature>
<dbReference type="EMBL" id="JAIWJX010000002">
    <property type="protein sequence ID" value="MCK6257737.1"/>
    <property type="molecule type" value="Genomic_DNA"/>
</dbReference>
<feature type="binding site" evidence="5">
    <location>
        <position position="107"/>
    </location>
    <ligand>
        <name>a divalent metal cation</name>
        <dbReference type="ChEBI" id="CHEBI:60240"/>
        <label>1</label>
    </ligand>
</feature>
<dbReference type="RefSeq" id="WP_248253160.1">
    <property type="nucleotide sequence ID" value="NZ_JAIWJX010000002.1"/>
</dbReference>
<comment type="similarity">
    <text evidence="1 4">Belongs to the GTP cyclohydrolase I type 2/NIF3 family.</text>
</comment>
<evidence type="ECO:0000313" key="7">
    <source>
        <dbReference type="Proteomes" id="UP001139011"/>
    </source>
</evidence>
<dbReference type="Proteomes" id="UP001139011">
    <property type="component" value="Unassembled WGS sequence"/>
</dbReference>
<dbReference type="InterPro" id="IPR017221">
    <property type="entry name" value="DUF34/NIF3_bac"/>
</dbReference>
<keyword evidence="7" id="KW-1185">Reference proteome</keyword>
<dbReference type="InterPro" id="IPR036069">
    <property type="entry name" value="DUF34/NIF3_sf"/>
</dbReference>
<reference evidence="6" key="1">
    <citation type="submission" date="2021-09" db="EMBL/GenBank/DDBJ databases">
        <title>Genome analysis of Fictibacillus sp. KIGAM418 isolated from marine sediment.</title>
        <authorList>
            <person name="Seo M.-J."/>
            <person name="Cho E.-S."/>
            <person name="Hwang C.Y."/>
        </authorList>
    </citation>
    <scope>NUCLEOTIDE SEQUENCE</scope>
    <source>
        <strain evidence="6">KIGAM418</strain>
    </source>
</reference>
<dbReference type="NCBIfam" id="TIGR00486">
    <property type="entry name" value="YbgI_SA1388"/>
    <property type="match status" value="1"/>
</dbReference>
<dbReference type="SUPFAM" id="SSF102705">
    <property type="entry name" value="NIF3 (NGG1p interacting factor 3)-like"/>
    <property type="match status" value="1"/>
</dbReference>
<dbReference type="PANTHER" id="PTHR13799">
    <property type="entry name" value="NGG1 INTERACTING FACTOR 3"/>
    <property type="match status" value="1"/>
</dbReference>
<dbReference type="GO" id="GO:0046872">
    <property type="term" value="F:metal ion binding"/>
    <property type="evidence" value="ECO:0007669"/>
    <property type="project" value="UniProtKB-UniRule"/>
</dbReference>
<evidence type="ECO:0000256" key="3">
    <source>
        <dbReference type="ARBA" id="ARBA00022723"/>
    </source>
</evidence>
<dbReference type="PIRSF" id="PIRSF037489">
    <property type="entry name" value="UCP037489_NIF3_YqfO"/>
    <property type="match status" value="1"/>
</dbReference>
<evidence type="ECO:0000256" key="5">
    <source>
        <dbReference type="PIRSR" id="PIRSR602678-1"/>
    </source>
</evidence>
<dbReference type="FunFam" id="3.30.70.120:FF:000006">
    <property type="entry name" value="GTP cyclohydrolase 1 type 2 homolog"/>
    <property type="match status" value="1"/>
</dbReference>
<evidence type="ECO:0000313" key="6">
    <source>
        <dbReference type="EMBL" id="MCK6257737.1"/>
    </source>
</evidence>
<dbReference type="AlphaFoldDB" id="A0A9X1XBA6"/>
<feature type="binding site" evidence="5">
    <location>
        <position position="68"/>
    </location>
    <ligand>
        <name>a divalent metal cation</name>
        <dbReference type="ChEBI" id="CHEBI:60240"/>
        <label>1</label>
    </ligand>
</feature>
<protein>
    <recommendedName>
        <fullName evidence="2 4">GTP cyclohydrolase 1 type 2 homolog</fullName>
    </recommendedName>
</protein>
<gene>
    <name evidence="6" type="ORF">LCY76_14205</name>
</gene>
<name>A0A9X1XBA6_9BACL</name>
<dbReference type="GO" id="GO:0005737">
    <property type="term" value="C:cytoplasm"/>
    <property type="evidence" value="ECO:0007669"/>
    <property type="project" value="TreeGrafter"/>
</dbReference>
<feature type="binding site" evidence="5">
    <location>
        <position position="333"/>
    </location>
    <ligand>
        <name>a divalent metal cation</name>
        <dbReference type="ChEBI" id="CHEBI:60240"/>
        <label>1</label>
    </ligand>
</feature>